<evidence type="ECO:0000313" key="4">
    <source>
        <dbReference type="Proteomes" id="UP000038009"/>
    </source>
</evidence>
<feature type="chain" id="PRO_5005857212" evidence="2">
    <location>
        <begin position="25"/>
        <end position="773"/>
    </location>
</feature>
<accession>A0A0N0P479</accession>
<keyword evidence="2" id="KW-0732">Signal</keyword>
<evidence type="ECO:0000313" key="3">
    <source>
        <dbReference type="EMBL" id="KPI84517.1"/>
    </source>
</evidence>
<dbReference type="OMA" id="NLPMVFD"/>
<protein>
    <submittedName>
        <fullName evidence="3">Uncharacterized protein</fullName>
    </submittedName>
</protein>
<dbReference type="AlphaFoldDB" id="A0A0N0P479"/>
<dbReference type="EMBL" id="LJSK01000252">
    <property type="protein sequence ID" value="KPI84517.1"/>
    <property type="molecule type" value="Genomic_DNA"/>
</dbReference>
<dbReference type="SUPFAM" id="SSF48371">
    <property type="entry name" value="ARM repeat"/>
    <property type="match status" value="1"/>
</dbReference>
<dbReference type="VEuPathDB" id="TriTrypDB:Lsey_0252_0060"/>
<organism evidence="3 4">
    <name type="scientific">Leptomonas seymouri</name>
    <dbReference type="NCBI Taxonomy" id="5684"/>
    <lineage>
        <taxon>Eukaryota</taxon>
        <taxon>Discoba</taxon>
        <taxon>Euglenozoa</taxon>
        <taxon>Kinetoplastea</taxon>
        <taxon>Metakinetoplastina</taxon>
        <taxon>Trypanosomatida</taxon>
        <taxon>Trypanosomatidae</taxon>
        <taxon>Leishmaniinae</taxon>
        <taxon>Leptomonas</taxon>
    </lineage>
</organism>
<reference evidence="3 4" key="1">
    <citation type="journal article" date="2015" name="PLoS Pathog.">
        <title>Leptomonas seymouri: Adaptations to the Dixenous Life Cycle Analyzed by Genome Sequencing, Transcriptome Profiling and Co-infection with Leishmania donovani.</title>
        <authorList>
            <person name="Kraeva N."/>
            <person name="Butenko A."/>
            <person name="Hlavacova J."/>
            <person name="Kostygov A."/>
            <person name="Myskova J."/>
            <person name="Grybchuk D."/>
            <person name="Lestinova T."/>
            <person name="Votypka J."/>
            <person name="Volf P."/>
            <person name="Opperdoes F."/>
            <person name="Flegontov P."/>
            <person name="Lukes J."/>
            <person name="Yurchenko V."/>
        </authorList>
    </citation>
    <scope>NUCLEOTIDE SEQUENCE [LARGE SCALE GENOMIC DNA]</scope>
    <source>
        <strain evidence="3 4">ATCC 30220</strain>
    </source>
</reference>
<feature type="compositionally biased region" description="Low complexity" evidence="1">
    <location>
        <begin position="138"/>
        <end position="151"/>
    </location>
</feature>
<feature type="region of interest" description="Disordered" evidence="1">
    <location>
        <begin position="462"/>
        <end position="504"/>
    </location>
</feature>
<comment type="caution">
    <text evidence="3">The sequence shown here is derived from an EMBL/GenBank/DDBJ whole genome shotgun (WGS) entry which is preliminary data.</text>
</comment>
<dbReference type="Proteomes" id="UP000038009">
    <property type="component" value="Unassembled WGS sequence"/>
</dbReference>
<feature type="signal peptide" evidence="2">
    <location>
        <begin position="1"/>
        <end position="24"/>
    </location>
</feature>
<sequence>MLCRTWARLMTLAAAQQLVADTSGQPASTPTATLPNVLSALTEHYRQGGEAFTRAALQRVVALDQSNEDTQHIADTCLPEALAAVAATTLAGDATQPTSRHLITELLRTYPHSAEIRERCCRCIANICQLSADTAGEGTSAKSSSGAVVKSQPPSDDADQHSHQSTLADALVEEGAVELILGTLAMANRLSPRGRCWAAMAMLNITCISRNGAARATKAGAVDCVAEYILFLLDEATSAAAAVTTAASSSSGPLRGLSEETAMALDAALGVLTAVLAAEAPENSSGVSFNYETASYIAVDAVVRALLFVSALLVRDGRNDGAYSASLPARRYGTVLFPSSSATQQTAVVVLLPLLHKAWMALQEVSSCSTNLPMVFDVIYEAANANQESMVVERAGVTGGSEEVLEMTAQTERQYIAALSTMIDAALFLTTELEGLDAIGADELVRLQKDVRLSVMDTMQSMTASRRDSARMNSTEGDPTSAVRISGNDGGVEEHHQGDGSAADAPEVYPTAAAVGVTDVLASGTLSNMALACAVRLHTEHQEHGRCGGKATGAAVTEPYGTYDFTLLSRSLVVLANVADIGDEVATSANSVAALQAILIDAAEDVVALPRAYKASLAELFKPTEARENTSSSSTQCDVIHEEDRLTFLQQAALVGQVYAVLWSTLRTAQGVSTVSQLRVLQTAREVQTSLRDSYLPALEAAKTLYGNGPLSSSSSSSAAGCTSEEVSARKAGGWVPNTAEETVVRLLKLSDELIVNLSKLSETSRQASDSTR</sequence>
<name>A0A0N0P479_LEPSE</name>
<dbReference type="InterPro" id="IPR016024">
    <property type="entry name" value="ARM-type_fold"/>
</dbReference>
<dbReference type="OrthoDB" id="272429at2759"/>
<feature type="region of interest" description="Disordered" evidence="1">
    <location>
        <begin position="135"/>
        <end position="165"/>
    </location>
</feature>
<evidence type="ECO:0000256" key="2">
    <source>
        <dbReference type="SAM" id="SignalP"/>
    </source>
</evidence>
<keyword evidence="4" id="KW-1185">Reference proteome</keyword>
<gene>
    <name evidence="3" type="ORF">ABL78_6427</name>
</gene>
<proteinExistence type="predicted"/>
<evidence type="ECO:0000256" key="1">
    <source>
        <dbReference type="SAM" id="MobiDB-lite"/>
    </source>
</evidence>